<dbReference type="Proteomes" id="UP000001472">
    <property type="component" value="Chromosome"/>
</dbReference>
<sequence>MSSTVIDRARPAGHRAPHRGSGFTGTLGLLRLYLRRDRVSLPLWVLLLSVPLATVYIASVETVYPDRSARAAAAAAIMASPAQRALYGPVYNDSLGAVGIWKAGMFHTLIAVAVILTVIRHTRADEESGRAELIDSTVVGRYANLTGALLLSFGASIATGAIGALGLLATDVAPAGSVAFGVALAASGMVFTAVAAVAAQLSPSARFTRAVAFAVLGTAFALRAIGDAGSGTLSWCSPLGWSLQVRPYAGERWWVLLLSLATAAVLTVLAYRLRAGRDVGAGLIAERPGAGTAGPMLSEPFGLAWRLNRGSLLLWTVGLCLYGLVMGSVVHGIGDQLGDNTAVRDIVTRMGGTGALEQAFLALAFTMIGMVAAAFAVSLTLRLHQEETGLRAETLLAGAVSRTHWLASHLAMALAGSAVATLISGVAAGLAYGMTVGDVGGKLPTVVGTAAVQLPAVWLLSAVTVGLFGLAPRFTPVAWGVLVGFIALYLLGSLAGFPQMLLNLEPFAHIPRVGGGDFTAVPLLWLLAIDAALITLGAMAFRRRDVRC</sequence>
<dbReference type="SMR" id="A0A0H3M5I9"/>
<feature type="transmembrane region" description="Helical" evidence="1">
    <location>
        <begin position="100"/>
        <end position="121"/>
    </location>
</feature>
<feature type="transmembrane region" description="Helical" evidence="1">
    <location>
        <begin position="518"/>
        <end position="541"/>
    </location>
</feature>
<gene>
    <name evidence="2" type="ordered locus">BCG_1277c</name>
</gene>
<dbReference type="EMBL" id="AM408590">
    <property type="protein sequence ID" value="CAL71264.1"/>
    <property type="molecule type" value="Genomic_DNA"/>
</dbReference>
<dbReference type="KEGG" id="mbb:BCG_1277c"/>
<feature type="transmembrane region" description="Helical" evidence="1">
    <location>
        <begin position="39"/>
        <end position="58"/>
    </location>
</feature>
<feature type="transmembrane region" description="Helical" evidence="1">
    <location>
        <begin position="312"/>
        <end position="334"/>
    </location>
</feature>
<feature type="transmembrane region" description="Helical" evidence="1">
    <location>
        <begin position="410"/>
        <end position="432"/>
    </location>
</feature>
<feature type="transmembrane region" description="Helical" evidence="1">
    <location>
        <begin position="142"/>
        <end position="169"/>
    </location>
</feature>
<evidence type="ECO:0000256" key="1">
    <source>
        <dbReference type="SAM" id="Phobius"/>
    </source>
</evidence>
<dbReference type="AlphaFoldDB" id="A0A0H3M5I9"/>
<name>A0A0H3M5I9_MYCBP</name>
<accession>A0A0H3M5I9</accession>
<evidence type="ECO:0000313" key="2">
    <source>
        <dbReference type="EMBL" id="CAL71264.1"/>
    </source>
</evidence>
<feature type="transmembrane region" description="Helical" evidence="1">
    <location>
        <begin position="477"/>
        <end position="498"/>
    </location>
</feature>
<feature type="transmembrane region" description="Helical" evidence="1">
    <location>
        <begin position="359"/>
        <end position="381"/>
    </location>
</feature>
<keyword evidence="1" id="KW-1133">Transmembrane helix</keyword>
<feature type="transmembrane region" description="Helical" evidence="1">
    <location>
        <begin position="452"/>
        <end position="470"/>
    </location>
</feature>
<keyword evidence="1" id="KW-0472">Membrane</keyword>
<dbReference type="RefSeq" id="WP_003898775.1">
    <property type="nucleotide sequence ID" value="NC_008769.1"/>
</dbReference>
<protein>
    <submittedName>
        <fullName evidence="2">Probable tetronasin-transport integral membrane protein ABC transporter</fullName>
    </submittedName>
</protein>
<evidence type="ECO:0000313" key="3">
    <source>
        <dbReference type="Proteomes" id="UP000001472"/>
    </source>
</evidence>
<reference evidence="2 3" key="1">
    <citation type="journal article" date="2007" name="Proc. Natl. Acad. Sci. U.S.A.">
        <title>Genome plasticity of BCG and impact on vaccine efficacy.</title>
        <authorList>
            <person name="Brosch R."/>
            <person name="Gordon S.V."/>
            <person name="Garnier T."/>
            <person name="Eiglmeier K."/>
            <person name="Frigui W."/>
            <person name="Valenti P."/>
            <person name="Dos Santos S."/>
            <person name="Duthoy S."/>
            <person name="Lacroix C."/>
            <person name="Garcia-Pelayo C."/>
            <person name="Inwald J.K."/>
            <person name="Golby P."/>
            <person name="Garcia J.N."/>
            <person name="Hewinson R.G."/>
            <person name="Behr M.A."/>
            <person name="Quail M.A."/>
            <person name="Churcher C."/>
            <person name="Barrell B.G."/>
            <person name="Parkhill J."/>
            <person name="Cole S.T."/>
        </authorList>
    </citation>
    <scope>NUCLEOTIDE SEQUENCE [LARGE SCALE GENOMIC DNA]</scope>
    <source>
        <strain evidence="3">BCG / Pasteur 1173P2</strain>
    </source>
</reference>
<keyword evidence="1" id="KW-0812">Transmembrane</keyword>
<feature type="transmembrane region" description="Helical" evidence="1">
    <location>
        <begin position="253"/>
        <end position="271"/>
    </location>
</feature>
<organism evidence="2 3">
    <name type="scientific">Mycobacterium bovis (strain BCG / Pasteur 1173P2)</name>
    <dbReference type="NCBI Taxonomy" id="410289"/>
    <lineage>
        <taxon>Bacteria</taxon>
        <taxon>Bacillati</taxon>
        <taxon>Actinomycetota</taxon>
        <taxon>Actinomycetes</taxon>
        <taxon>Mycobacteriales</taxon>
        <taxon>Mycobacteriaceae</taxon>
        <taxon>Mycobacterium</taxon>
        <taxon>Mycobacterium tuberculosis complex</taxon>
    </lineage>
</organism>
<proteinExistence type="predicted"/>
<dbReference type="HOGENOM" id="CLU_036785_2_0_11"/>
<feature type="transmembrane region" description="Helical" evidence="1">
    <location>
        <begin position="210"/>
        <end position="233"/>
    </location>
</feature>
<feature type="transmembrane region" description="Helical" evidence="1">
    <location>
        <begin position="175"/>
        <end position="198"/>
    </location>
</feature>